<proteinExistence type="inferred from homology"/>
<comment type="subcellular location">
    <subcellularLocation>
        <location evidence="1">Secreted</location>
    </subcellularLocation>
</comment>
<evidence type="ECO:0000256" key="5">
    <source>
        <dbReference type="ARBA" id="ARBA00022729"/>
    </source>
</evidence>
<keyword evidence="3" id="KW-0217">Developmental protein</keyword>
<dbReference type="GO" id="GO:0030514">
    <property type="term" value="P:negative regulation of BMP signaling pathway"/>
    <property type="evidence" value="ECO:0007669"/>
    <property type="project" value="InterPro"/>
</dbReference>
<dbReference type="InterPro" id="IPR008717">
    <property type="entry name" value="Noggin"/>
</dbReference>
<evidence type="ECO:0000256" key="1">
    <source>
        <dbReference type="ARBA" id="ARBA00004613"/>
    </source>
</evidence>
<dbReference type="AlphaFoldDB" id="A0A3S0ZY35"/>
<evidence type="ECO:0000256" key="6">
    <source>
        <dbReference type="SAM" id="MobiDB-lite"/>
    </source>
</evidence>
<keyword evidence="8" id="KW-1185">Reference proteome</keyword>
<dbReference type="GO" id="GO:0005615">
    <property type="term" value="C:extracellular space"/>
    <property type="evidence" value="ECO:0007669"/>
    <property type="project" value="TreeGrafter"/>
</dbReference>
<feature type="region of interest" description="Disordered" evidence="6">
    <location>
        <begin position="349"/>
        <end position="432"/>
    </location>
</feature>
<evidence type="ECO:0000256" key="2">
    <source>
        <dbReference type="ARBA" id="ARBA00007480"/>
    </source>
</evidence>
<feature type="compositionally biased region" description="Polar residues" evidence="6">
    <location>
        <begin position="401"/>
        <end position="432"/>
    </location>
</feature>
<dbReference type="OrthoDB" id="5950649at2759"/>
<keyword evidence="4" id="KW-0964">Secreted</keyword>
<dbReference type="EMBL" id="RQTK01000537">
    <property type="protein sequence ID" value="RUS78021.1"/>
    <property type="molecule type" value="Genomic_DNA"/>
</dbReference>
<evidence type="ECO:0000256" key="3">
    <source>
        <dbReference type="ARBA" id="ARBA00022473"/>
    </source>
</evidence>
<sequence>MIGLFPAGVMSNGSIATATTTTRLFPSMATTTTSAFFTSSTTPWPLSTAQTRLPPAGVDLDLGSSTLAAFSPRGVAAGGVYGQAATGGLVQQDLSPAMLSRIPTIVLAVYIVNSVMANFRGNVDSQAPGFPLLPGLTPSLQNRAGTLQGVEIKERLRMSEIFAPRKFHLRKKRLLKKMGGDFDLAWMSVEQPNSFSQVTINEERDPQIAEEWIQSVNPWALMNSLSALNLTQRESLDVTIQRGSNRRRMNTAVKLVMSVLQDWLVKKATCPVWFVWEDLGAMFWPRYIRKGYCSKSNFPGEVADRVQASLAETQVIEQDCSWPPGMFCVSGEEKRLRLLAWKCQPTRAARERQGSSESSGNEFQSLSDMPKSGKTPAVGGTKGSFQRTLESFGSGRRHAATSESAASRVSIPNQGAGSTGDGSNQVSGDGQDLSSIMSKIMSHRQKRSSIPTEMVGYIGAHSRPQRDQAQNGNQTEPVEKEDYSHLSWRELKSKFKVNCRWHKITLPVTQHCHCSC</sequence>
<reference evidence="7 8" key="1">
    <citation type="submission" date="2019-01" db="EMBL/GenBank/DDBJ databases">
        <title>A draft genome assembly of the solar-powered sea slug Elysia chlorotica.</title>
        <authorList>
            <person name="Cai H."/>
            <person name="Li Q."/>
            <person name="Fang X."/>
            <person name="Li J."/>
            <person name="Curtis N.E."/>
            <person name="Altenburger A."/>
            <person name="Shibata T."/>
            <person name="Feng M."/>
            <person name="Maeda T."/>
            <person name="Schwartz J.A."/>
            <person name="Shigenobu S."/>
            <person name="Lundholm N."/>
            <person name="Nishiyama T."/>
            <person name="Yang H."/>
            <person name="Hasebe M."/>
            <person name="Li S."/>
            <person name="Pierce S.K."/>
            <person name="Wang J."/>
        </authorList>
    </citation>
    <scope>NUCLEOTIDE SEQUENCE [LARGE SCALE GENOMIC DNA]</scope>
    <source>
        <strain evidence="7">EC2010</strain>
        <tissue evidence="7">Whole organism of an adult</tissue>
    </source>
</reference>
<gene>
    <name evidence="7" type="ORF">EGW08_014196</name>
</gene>
<feature type="compositionally biased region" description="Polar residues" evidence="6">
    <location>
        <begin position="467"/>
        <end position="476"/>
    </location>
</feature>
<feature type="compositionally biased region" description="Polar residues" evidence="6">
    <location>
        <begin position="355"/>
        <end position="367"/>
    </location>
</feature>
<comment type="caution">
    <text evidence="7">The sequence shown here is derived from an EMBL/GenBank/DDBJ whole genome shotgun (WGS) entry which is preliminary data.</text>
</comment>
<accession>A0A3S0ZY35</accession>
<feature type="region of interest" description="Disordered" evidence="6">
    <location>
        <begin position="461"/>
        <end position="482"/>
    </location>
</feature>
<organism evidence="7 8">
    <name type="scientific">Elysia chlorotica</name>
    <name type="common">Eastern emerald elysia</name>
    <name type="synonym">Sea slug</name>
    <dbReference type="NCBI Taxonomy" id="188477"/>
    <lineage>
        <taxon>Eukaryota</taxon>
        <taxon>Metazoa</taxon>
        <taxon>Spiralia</taxon>
        <taxon>Lophotrochozoa</taxon>
        <taxon>Mollusca</taxon>
        <taxon>Gastropoda</taxon>
        <taxon>Heterobranchia</taxon>
        <taxon>Euthyneura</taxon>
        <taxon>Panpulmonata</taxon>
        <taxon>Sacoglossa</taxon>
        <taxon>Placobranchoidea</taxon>
        <taxon>Plakobranchidae</taxon>
        <taxon>Elysia</taxon>
    </lineage>
</organism>
<dbReference type="Proteomes" id="UP000271974">
    <property type="component" value="Unassembled WGS sequence"/>
</dbReference>
<evidence type="ECO:0000313" key="8">
    <source>
        <dbReference type="Proteomes" id="UP000271974"/>
    </source>
</evidence>
<dbReference type="Gene3D" id="2.10.90.10">
    <property type="entry name" value="Cystine-knot cytokines"/>
    <property type="match status" value="1"/>
</dbReference>
<dbReference type="GO" id="GO:0009953">
    <property type="term" value="P:dorsal/ventral pattern formation"/>
    <property type="evidence" value="ECO:0007669"/>
    <property type="project" value="TreeGrafter"/>
</dbReference>
<evidence type="ECO:0000313" key="7">
    <source>
        <dbReference type="EMBL" id="RUS78021.1"/>
    </source>
</evidence>
<name>A0A3S0ZY35_ELYCH</name>
<evidence type="ECO:0000256" key="4">
    <source>
        <dbReference type="ARBA" id="ARBA00022525"/>
    </source>
</evidence>
<dbReference type="SUPFAM" id="SSF57501">
    <property type="entry name" value="Cystine-knot cytokines"/>
    <property type="match status" value="1"/>
</dbReference>
<dbReference type="PANTHER" id="PTHR10494">
    <property type="entry name" value="BONE MORPHOGENETIC PROTEIN INHIBITOR, NOGGIN"/>
    <property type="match status" value="1"/>
</dbReference>
<dbReference type="PANTHER" id="PTHR10494:SF6">
    <property type="entry name" value="NOGGIN"/>
    <property type="match status" value="1"/>
</dbReference>
<dbReference type="InterPro" id="IPR029034">
    <property type="entry name" value="Cystine-knot_cytokine"/>
</dbReference>
<protein>
    <recommendedName>
        <fullName evidence="9">Noggin</fullName>
    </recommendedName>
</protein>
<dbReference type="STRING" id="188477.A0A3S0ZY35"/>
<comment type="similarity">
    <text evidence="2">Belongs to the noggin family.</text>
</comment>
<dbReference type="Pfam" id="PF05806">
    <property type="entry name" value="Noggin"/>
    <property type="match status" value="1"/>
</dbReference>
<evidence type="ECO:0008006" key="9">
    <source>
        <dbReference type="Google" id="ProtNLM"/>
    </source>
</evidence>
<keyword evidence="5" id="KW-0732">Signal</keyword>
<dbReference type="GO" id="GO:0045596">
    <property type="term" value="P:negative regulation of cell differentiation"/>
    <property type="evidence" value="ECO:0007669"/>
    <property type="project" value="InterPro"/>
</dbReference>